<keyword evidence="2" id="KW-1185">Reference proteome</keyword>
<gene>
    <name evidence="1" type="ORF">V8G54_009636</name>
</gene>
<dbReference type="EMBL" id="CP144698">
    <property type="protein sequence ID" value="WVZ16654.1"/>
    <property type="molecule type" value="Genomic_DNA"/>
</dbReference>
<organism evidence="1 2">
    <name type="scientific">Vigna mungo</name>
    <name type="common">Black gram</name>
    <name type="synonym">Phaseolus mungo</name>
    <dbReference type="NCBI Taxonomy" id="3915"/>
    <lineage>
        <taxon>Eukaryota</taxon>
        <taxon>Viridiplantae</taxon>
        <taxon>Streptophyta</taxon>
        <taxon>Embryophyta</taxon>
        <taxon>Tracheophyta</taxon>
        <taxon>Spermatophyta</taxon>
        <taxon>Magnoliopsida</taxon>
        <taxon>eudicotyledons</taxon>
        <taxon>Gunneridae</taxon>
        <taxon>Pentapetalae</taxon>
        <taxon>rosids</taxon>
        <taxon>fabids</taxon>
        <taxon>Fabales</taxon>
        <taxon>Fabaceae</taxon>
        <taxon>Papilionoideae</taxon>
        <taxon>50 kb inversion clade</taxon>
        <taxon>NPAAA clade</taxon>
        <taxon>indigoferoid/millettioid clade</taxon>
        <taxon>Phaseoleae</taxon>
        <taxon>Vigna</taxon>
    </lineage>
</organism>
<reference evidence="1 2" key="1">
    <citation type="journal article" date="2023" name="Life. Sci Alliance">
        <title>Evolutionary insights into 3D genome organization and epigenetic landscape of Vigna mungo.</title>
        <authorList>
            <person name="Junaid A."/>
            <person name="Singh B."/>
            <person name="Bhatia S."/>
        </authorList>
    </citation>
    <scope>NUCLEOTIDE SEQUENCE [LARGE SCALE GENOMIC DNA]</scope>
    <source>
        <strain evidence="1">Urdbean</strain>
    </source>
</reference>
<protein>
    <submittedName>
        <fullName evidence="1">Uncharacterized protein</fullName>
    </submittedName>
</protein>
<dbReference type="AlphaFoldDB" id="A0AAQ3S5P3"/>
<evidence type="ECO:0000313" key="1">
    <source>
        <dbReference type="EMBL" id="WVZ16654.1"/>
    </source>
</evidence>
<evidence type="ECO:0000313" key="2">
    <source>
        <dbReference type="Proteomes" id="UP001374535"/>
    </source>
</evidence>
<name>A0AAQ3S5P3_VIGMU</name>
<accession>A0AAQ3S5P3</accession>
<sequence length="280" mass="30513">MDPEVSATLYSVRGCAPHCSDNVCCQWATELSRKQRRPNGLMTTSANEKSQAVKPSHIHRCFAPNFVIRFISLAKAHIPLIHNTHISVFSDFSACSSDISGELERLATVFPSEHAVDGDREPEPGPELGEFLHGNNRDYLAGESSAAGAVKPLVELERKEAIVEEGGIAALEFVVDVQLCAHSVSNRGLLVRGWDSSSRGSLSLFELSTRNTCLLLPIPLAPSAKTFNAENPNVKAVSAETEFEKLMKAYDKKQVNKLCELFSFGGVLMATSADDDDESY</sequence>
<proteinExistence type="predicted"/>
<dbReference type="Proteomes" id="UP001374535">
    <property type="component" value="Chromosome 3"/>
</dbReference>